<keyword evidence="1" id="KW-0732">Signal</keyword>
<evidence type="ECO:0000313" key="3">
    <source>
        <dbReference type="Proteomes" id="UP000634522"/>
    </source>
</evidence>
<dbReference type="Pfam" id="PF13557">
    <property type="entry name" value="Phenol_MetA_deg"/>
    <property type="match status" value="1"/>
</dbReference>
<dbReference type="EMBL" id="WTVS01000047">
    <property type="protein sequence ID" value="NMF99534.1"/>
    <property type="molecule type" value="Genomic_DNA"/>
</dbReference>
<keyword evidence="3" id="KW-1185">Reference proteome</keyword>
<dbReference type="Proteomes" id="UP000634522">
    <property type="component" value="Unassembled WGS sequence"/>
</dbReference>
<reference evidence="2 3" key="1">
    <citation type="submission" date="2019-12" db="EMBL/GenBank/DDBJ databases">
        <title>Comparative genomics gives insights into the taxonomy of the Azoarcus-Aromatoleum group and reveals separate origins of nif in the plant-associated Azoarcus and non-plant-associated Aromatoleum sub-groups.</title>
        <authorList>
            <person name="Lafos M."/>
            <person name="Maluk M."/>
            <person name="Batista M."/>
            <person name="Junghare M."/>
            <person name="Carmona M."/>
            <person name="Faoro H."/>
            <person name="Cruz L.M."/>
            <person name="Battistoni F."/>
            <person name="De Souza E."/>
            <person name="Pedrosa F."/>
            <person name="Chen W.-M."/>
            <person name="Poole P.S."/>
            <person name="Dixon R.A."/>
            <person name="James E.K."/>
        </authorList>
    </citation>
    <scope>NUCLEOTIDE SEQUENCE [LARGE SCALE GENOMIC DNA]</scope>
    <source>
        <strain evidence="2 3">T</strain>
    </source>
</reference>
<comment type="caution">
    <text evidence="2">The sequence shown here is derived from an EMBL/GenBank/DDBJ whole genome shotgun (WGS) entry which is preliminary data.</text>
</comment>
<sequence length="299" mass="33599">MLGRSRNHSGVWQTTLAAGAAWAMLSMHAHAADVLPGAYTALPADKNVFQLFYTHTERNKQYVDGHSRPIAARVDSDIFQLRYHHFMEMGGYIVNPNIIIPYGQLEGKRDLSAFGKSEGLGDVVLNATIWLHNDPKARTYFGITPYLFLPTGEYDNKERLNLGENRWKFALQGGYTTAISDNILFDLTGDVTVYGKNNDFGAASAKLEQDESYQVQTYLRYKFSPSFEANIGLSHVWGGETEINGVKQRNELRTTKYLVGAAYFFRPTTQLLALFSRDTAVENGLKESGKLVVRFTQVF</sequence>
<name>A0ABX1NJN2_9RHOO</name>
<organism evidence="2 3">
    <name type="scientific">Aromatoleum toluolicum</name>
    <dbReference type="NCBI Taxonomy" id="90060"/>
    <lineage>
        <taxon>Bacteria</taxon>
        <taxon>Pseudomonadati</taxon>
        <taxon>Pseudomonadota</taxon>
        <taxon>Betaproteobacteria</taxon>
        <taxon>Rhodocyclales</taxon>
        <taxon>Rhodocyclaceae</taxon>
        <taxon>Aromatoleum</taxon>
    </lineage>
</organism>
<evidence type="ECO:0000313" key="2">
    <source>
        <dbReference type="EMBL" id="NMF99534.1"/>
    </source>
</evidence>
<accession>A0ABX1NJN2</accession>
<protein>
    <submittedName>
        <fullName evidence="2">Transporter</fullName>
    </submittedName>
</protein>
<evidence type="ECO:0000256" key="1">
    <source>
        <dbReference type="SAM" id="SignalP"/>
    </source>
</evidence>
<gene>
    <name evidence="2" type="ORF">GPA27_19325</name>
</gene>
<feature type="signal peptide" evidence="1">
    <location>
        <begin position="1"/>
        <end position="31"/>
    </location>
</feature>
<proteinExistence type="predicted"/>
<dbReference type="InterPro" id="IPR025737">
    <property type="entry name" value="FApF"/>
</dbReference>
<feature type="chain" id="PRO_5047308271" evidence="1">
    <location>
        <begin position="32"/>
        <end position="299"/>
    </location>
</feature>